<dbReference type="CDD" id="cd15534">
    <property type="entry name" value="PHD2_PHF12_Rco1"/>
    <property type="match status" value="1"/>
</dbReference>
<feature type="compositionally biased region" description="Polar residues" evidence="5">
    <location>
        <begin position="953"/>
        <end position="963"/>
    </location>
</feature>
<dbReference type="GO" id="GO:0008270">
    <property type="term" value="F:zinc ion binding"/>
    <property type="evidence" value="ECO:0007669"/>
    <property type="project" value="UniProtKB-KW"/>
</dbReference>
<dbReference type="GO" id="GO:0006357">
    <property type="term" value="P:regulation of transcription by RNA polymerase II"/>
    <property type="evidence" value="ECO:0007669"/>
    <property type="project" value="TreeGrafter"/>
</dbReference>
<evidence type="ECO:0000256" key="5">
    <source>
        <dbReference type="SAM" id="MobiDB-lite"/>
    </source>
</evidence>
<evidence type="ECO:0000256" key="2">
    <source>
        <dbReference type="ARBA" id="ARBA00022771"/>
    </source>
</evidence>
<keyword evidence="1" id="KW-0479">Metal-binding</keyword>
<feature type="compositionally biased region" description="Basic residues" evidence="5">
    <location>
        <begin position="1075"/>
        <end position="1084"/>
    </location>
</feature>
<dbReference type="SMART" id="SM00249">
    <property type="entry name" value="PHD"/>
    <property type="match status" value="2"/>
</dbReference>
<dbReference type="PANTHER" id="PTHR47636">
    <property type="entry name" value="TRANSCRIPTIONAL REGULATORY PROTEIN RCO1"/>
    <property type="match status" value="1"/>
</dbReference>
<dbReference type="OrthoDB" id="5876363at2759"/>
<dbReference type="InterPro" id="IPR052819">
    <property type="entry name" value="Chromatin_regulatory_protein"/>
</dbReference>
<dbReference type="PANTHER" id="PTHR47636:SF1">
    <property type="entry name" value="TRANSCRIPTIONAL REGULATORY PROTEIN RCO1"/>
    <property type="match status" value="1"/>
</dbReference>
<evidence type="ECO:0000256" key="4">
    <source>
        <dbReference type="PROSITE-ProRule" id="PRU00146"/>
    </source>
</evidence>
<dbReference type="GO" id="GO:0032221">
    <property type="term" value="C:Rpd3S complex"/>
    <property type="evidence" value="ECO:0007669"/>
    <property type="project" value="TreeGrafter"/>
</dbReference>
<dbReference type="InterPro" id="IPR013083">
    <property type="entry name" value="Znf_RING/FYVE/PHD"/>
</dbReference>
<dbReference type="InterPro" id="IPR011011">
    <property type="entry name" value="Znf_FYVE_PHD"/>
</dbReference>
<feature type="compositionally biased region" description="Basic residues" evidence="5">
    <location>
        <begin position="1022"/>
        <end position="1033"/>
    </location>
</feature>
<feature type="region of interest" description="Disordered" evidence="5">
    <location>
        <begin position="472"/>
        <end position="492"/>
    </location>
</feature>
<reference evidence="7" key="1">
    <citation type="submission" date="2022-11" db="EMBL/GenBank/DDBJ databases">
        <authorList>
            <person name="Petersen C."/>
        </authorList>
    </citation>
    <scope>NUCLEOTIDE SEQUENCE</scope>
    <source>
        <strain evidence="7">IBT 26290</strain>
    </source>
</reference>
<dbReference type="Gene3D" id="3.30.40.10">
    <property type="entry name" value="Zinc/RING finger domain, C3HC4 (zinc finger)"/>
    <property type="match status" value="2"/>
</dbReference>
<feature type="compositionally biased region" description="Polar residues" evidence="5">
    <location>
        <begin position="509"/>
        <end position="520"/>
    </location>
</feature>
<dbReference type="EMBL" id="JAPQKN010000004">
    <property type="protein sequence ID" value="KAJ5159619.1"/>
    <property type="molecule type" value="Genomic_DNA"/>
</dbReference>
<feature type="region of interest" description="Disordered" evidence="5">
    <location>
        <begin position="949"/>
        <end position="1084"/>
    </location>
</feature>
<dbReference type="InterPro" id="IPR001965">
    <property type="entry name" value="Znf_PHD"/>
</dbReference>
<keyword evidence="8" id="KW-1185">Reference proteome</keyword>
<accession>A0A9W9LJB8</accession>
<feature type="compositionally biased region" description="Basic residues" evidence="5">
    <location>
        <begin position="523"/>
        <end position="533"/>
    </location>
</feature>
<evidence type="ECO:0000256" key="1">
    <source>
        <dbReference type="ARBA" id="ARBA00022723"/>
    </source>
</evidence>
<comment type="caution">
    <text evidence="7">The sequence shown here is derived from an EMBL/GenBank/DDBJ whole genome shotgun (WGS) entry which is preliminary data.</text>
</comment>
<feature type="region of interest" description="Disordered" evidence="5">
    <location>
        <begin position="1"/>
        <end position="73"/>
    </location>
</feature>
<dbReference type="RefSeq" id="XP_056541177.1">
    <property type="nucleotide sequence ID" value="XM_056688748.1"/>
</dbReference>
<feature type="compositionally biased region" description="Polar residues" evidence="5">
    <location>
        <begin position="28"/>
        <end position="43"/>
    </location>
</feature>
<evidence type="ECO:0000256" key="3">
    <source>
        <dbReference type="ARBA" id="ARBA00022833"/>
    </source>
</evidence>
<sequence>MGYFTRSSSRRANSQPAEPAKTAKPNKLQKTNPRQTRAETTAPGNAPVIENAQPLQTAWEEPSRARARPTWANPDSYCTPRENACLNTMKPIGQYPTAGDYKSVGLTPPTKGAAKRVAKLTVRAVDEFGDALFADTSTPITPVAEDATSLDEPRVKDDEESAVENLVALNGSVEDVVVEEVVGGADVDDVVGTNMATPVSEAIGFQPAHSSLSPVETPVDSPADETLIDPVLTAPDAEDKPLHKARLPAITTDMDAMASENEKPLDRDFIALLNSLPVPKSSRYDVTQLKRVVEFAISHSHDIGDDDVALSLVYYWSDISSDDFKLSLIHNIGRADTDHSLELALKTMLRHSVEDATEWYKAYSTKHPAALTRHDSGSDSSLSSAKSLEIEPLGRTFKVADIYRDTSGPRLEELFMTGKTNTAPLKRPKKPCRVNENSFKRRREWEADLTLDETLHEKRTRLAQEVEPVEAMAQNSSVRARRGQPDGIQQPYTLGQTADLTDAEEITPSVETASVPTPSRMQRGARGRGRGRSRGGLVKLIQPARNQQAESPNIPTQVLGKRIRELSLDTTVSAESTLSNECYSERENEWHGDFTRRQMPNSMYVMPSIWDMIDEDPLTLTFNPFYSEPPENSDNCYECDRGGSLLCCDTCENAFHFKCLRPVVDPKNPPQDRILPPTEIKEYFIGVGEGVQFDPTNEKDLKNQRFYRSVPHIPRLTKPAKPGAETPAYHDANLLKLMENGHVILCNKCGRSSDGERPIIRCDYCPARFHLDCLDPPRANPPNPHVGWMCPNHVRPDDMVVTKMVDGRLQERRVRRPKHTVASVDVEPIPYDDAHETTFDDDFREKRHLLPAGDLVLDFISAVHNDSGRQQKAFFAGLANTCINLARNMVEERLQENSSISANEITAKLAPSINEAIDNLQTGKMTKDQYDAALTLVGFAKAEKIPTVGDNDATISSHPNESSAKSDDPPVVAPLEVSPPSILTGDTETVAAAPSPAIKAGTDPKEPVISIPRHTSPPLSRKNPKSPRTRSRAFRVSQAAVSDNEFITRSTPKSTRKSKRSRAASEAPVEDKERAQKRRHTDSD</sequence>
<dbReference type="AlphaFoldDB" id="A0A9W9LJB8"/>
<feature type="domain" description="PHD-type" evidence="6">
    <location>
        <begin position="743"/>
        <end position="796"/>
    </location>
</feature>
<dbReference type="GeneID" id="81427924"/>
<feature type="compositionally biased region" description="Polar residues" evidence="5">
    <location>
        <begin position="1"/>
        <end position="16"/>
    </location>
</feature>
<feature type="region of interest" description="Disordered" evidence="5">
    <location>
        <begin position="508"/>
        <end position="534"/>
    </location>
</feature>
<evidence type="ECO:0000313" key="7">
    <source>
        <dbReference type="EMBL" id="KAJ5159619.1"/>
    </source>
</evidence>
<dbReference type="Proteomes" id="UP001149163">
    <property type="component" value="Unassembled WGS sequence"/>
</dbReference>
<evidence type="ECO:0000259" key="6">
    <source>
        <dbReference type="PROSITE" id="PS50016"/>
    </source>
</evidence>
<name>A0A9W9LJB8_9EURO</name>
<organism evidence="7 8">
    <name type="scientific">Penicillium canariense</name>
    <dbReference type="NCBI Taxonomy" id="189055"/>
    <lineage>
        <taxon>Eukaryota</taxon>
        <taxon>Fungi</taxon>
        <taxon>Dikarya</taxon>
        <taxon>Ascomycota</taxon>
        <taxon>Pezizomycotina</taxon>
        <taxon>Eurotiomycetes</taxon>
        <taxon>Eurotiomycetidae</taxon>
        <taxon>Eurotiales</taxon>
        <taxon>Aspergillaceae</taxon>
        <taxon>Penicillium</taxon>
    </lineage>
</organism>
<keyword evidence="2 4" id="KW-0863">Zinc-finger</keyword>
<dbReference type="InterPro" id="IPR019787">
    <property type="entry name" value="Znf_PHD-finger"/>
</dbReference>
<dbReference type="SUPFAM" id="SSF57903">
    <property type="entry name" value="FYVE/PHD zinc finger"/>
    <property type="match status" value="2"/>
</dbReference>
<gene>
    <name evidence="7" type="ORF">N7482_006623</name>
</gene>
<protein>
    <recommendedName>
        <fullName evidence="6">PHD-type domain-containing protein</fullName>
    </recommendedName>
</protein>
<proteinExistence type="predicted"/>
<reference evidence="7" key="2">
    <citation type="journal article" date="2023" name="IMA Fungus">
        <title>Comparative genomic study of the Penicillium genus elucidates a diverse pangenome and 15 lateral gene transfer events.</title>
        <authorList>
            <person name="Petersen C."/>
            <person name="Sorensen T."/>
            <person name="Nielsen M.R."/>
            <person name="Sondergaard T.E."/>
            <person name="Sorensen J.L."/>
            <person name="Fitzpatrick D.A."/>
            <person name="Frisvad J.C."/>
            <person name="Nielsen K.L."/>
        </authorList>
    </citation>
    <scope>NUCLEOTIDE SEQUENCE</scope>
    <source>
        <strain evidence="7">IBT 26290</strain>
    </source>
</reference>
<keyword evidence="3" id="KW-0862">Zinc</keyword>
<dbReference type="PROSITE" id="PS50016">
    <property type="entry name" value="ZF_PHD_2"/>
    <property type="match status" value="1"/>
</dbReference>
<dbReference type="Pfam" id="PF00628">
    <property type="entry name" value="PHD"/>
    <property type="match status" value="2"/>
</dbReference>
<evidence type="ECO:0000313" key="8">
    <source>
        <dbReference type="Proteomes" id="UP001149163"/>
    </source>
</evidence>